<reference evidence="2 3" key="1">
    <citation type="submission" date="2024-04" db="EMBL/GenBank/DDBJ databases">
        <title>Tritrichomonas musculus Genome.</title>
        <authorList>
            <person name="Alves-Ferreira E."/>
            <person name="Grigg M."/>
            <person name="Lorenzi H."/>
            <person name="Galac M."/>
        </authorList>
    </citation>
    <scope>NUCLEOTIDE SEQUENCE [LARGE SCALE GENOMIC DNA]</scope>
    <source>
        <strain evidence="2 3">EAF2021</strain>
    </source>
</reference>
<accession>A0ABR2GX81</accession>
<organism evidence="2 3">
    <name type="scientific">Tritrichomonas musculus</name>
    <dbReference type="NCBI Taxonomy" id="1915356"/>
    <lineage>
        <taxon>Eukaryota</taxon>
        <taxon>Metamonada</taxon>
        <taxon>Parabasalia</taxon>
        <taxon>Tritrichomonadida</taxon>
        <taxon>Tritrichomonadidae</taxon>
        <taxon>Tritrichomonas</taxon>
    </lineage>
</organism>
<proteinExistence type="predicted"/>
<evidence type="ECO:0000313" key="3">
    <source>
        <dbReference type="Proteomes" id="UP001470230"/>
    </source>
</evidence>
<protein>
    <submittedName>
        <fullName evidence="2">Uncharacterized protein</fullName>
    </submittedName>
</protein>
<name>A0ABR2GX81_9EUKA</name>
<evidence type="ECO:0000256" key="1">
    <source>
        <dbReference type="SAM" id="Phobius"/>
    </source>
</evidence>
<keyword evidence="1" id="KW-0812">Transmembrane</keyword>
<evidence type="ECO:0000313" key="2">
    <source>
        <dbReference type="EMBL" id="KAK8838263.1"/>
    </source>
</evidence>
<dbReference type="PANTHER" id="PTHR16861">
    <property type="entry name" value="GLYCOPROTEIN 38"/>
    <property type="match status" value="1"/>
</dbReference>
<sequence>MCSFPNIRSGLYAFDQNIHPAKDEEFVFISGSFESSSCEDWLPKIDYGNTEFNSRECLNNEPLQTGENKKIAIKSINKGDDNKSKLSGGQIAGIVVGCVASVAIIVIVIVIIIRKKNKNNSNNENDNVEVNL</sequence>
<keyword evidence="1" id="KW-0472">Membrane</keyword>
<keyword evidence="3" id="KW-1185">Reference proteome</keyword>
<comment type="caution">
    <text evidence="2">The sequence shown here is derived from an EMBL/GenBank/DDBJ whole genome shotgun (WGS) entry which is preliminary data.</text>
</comment>
<dbReference type="EMBL" id="JAPFFF010000056">
    <property type="protein sequence ID" value="KAK8838263.1"/>
    <property type="molecule type" value="Genomic_DNA"/>
</dbReference>
<dbReference type="PANTHER" id="PTHR16861:SF4">
    <property type="entry name" value="SH3 DOMAIN PROTEIN (AFU_ORTHOLOGUE AFUA_1G13610)"/>
    <property type="match status" value="1"/>
</dbReference>
<feature type="transmembrane region" description="Helical" evidence="1">
    <location>
        <begin position="91"/>
        <end position="113"/>
    </location>
</feature>
<dbReference type="Proteomes" id="UP001470230">
    <property type="component" value="Unassembled WGS sequence"/>
</dbReference>
<keyword evidence="1" id="KW-1133">Transmembrane helix</keyword>
<gene>
    <name evidence="2" type="ORF">M9Y10_035683</name>
</gene>